<keyword evidence="8" id="KW-1185">Reference proteome</keyword>
<name>A0ABP3HGY7_9ACTN</name>
<organism evidence="7 8">
    <name type="scientific">Actinoallomurus spadix</name>
    <dbReference type="NCBI Taxonomy" id="79912"/>
    <lineage>
        <taxon>Bacteria</taxon>
        <taxon>Bacillati</taxon>
        <taxon>Actinomycetota</taxon>
        <taxon>Actinomycetes</taxon>
        <taxon>Streptosporangiales</taxon>
        <taxon>Thermomonosporaceae</taxon>
        <taxon>Actinoallomurus</taxon>
    </lineage>
</organism>
<dbReference type="InterPro" id="IPR007208">
    <property type="entry name" value="MrpF/PhaF-like"/>
</dbReference>
<comment type="caution">
    <text evidence="7">The sequence shown here is derived from an EMBL/GenBank/DDBJ whole genome shotgun (WGS) entry which is preliminary data.</text>
</comment>
<keyword evidence="3 6" id="KW-0812">Transmembrane</keyword>
<keyword evidence="5 6" id="KW-0472">Membrane</keyword>
<reference evidence="8" key="1">
    <citation type="journal article" date="2019" name="Int. J. Syst. Evol. Microbiol.">
        <title>The Global Catalogue of Microorganisms (GCM) 10K type strain sequencing project: providing services to taxonomists for standard genome sequencing and annotation.</title>
        <authorList>
            <consortium name="The Broad Institute Genomics Platform"/>
            <consortium name="The Broad Institute Genome Sequencing Center for Infectious Disease"/>
            <person name="Wu L."/>
            <person name="Ma J."/>
        </authorList>
    </citation>
    <scope>NUCLEOTIDE SEQUENCE [LARGE SCALE GENOMIC DNA]</scope>
    <source>
        <strain evidence="8">JCM 3146</strain>
    </source>
</reference>
<feature type="transmembrane region" description="Helical" evidence="6">
    <location>
        <begin position="29"/>
        <end position="48"/>
    </location>
</feature>
<sequence length="81" mass="8338">MLTAALVLLIAAVGPAVLATLWGEPADRLTGLILAGPTATMVLLLLAAGYDRPAYLDVALVLGLLSFAGSLVYARFIGRTL</sequence>
<keyword evidence="4 6" id="KW-1133">Transmembrane helix</keyword>
<dbReference type="Proteomes" id="UP001501822">
    <property type="component" value="Unassembled WGS sequence"/>
</dbReference>
<evidence type="ECO:0000256" key="1">
    <source>
        <dbReference type="ARBA" id="ARBA00004651"/>
    </source>
</evidence>
<comment type="subcellular location">
    <subcellularLocation>
        <location evidence="1">Cell membrane</location>
        <topology evidence="1">Multi-pass membrane protein</topology>
    </subcellularLocation>
</comment>
<keyword evidence="2" id="KW-1003">Cell membrane</keyword>
<dbReference type="RefSeq" id="WP_252805096.1">
    <property type="nucleotide sequence ID" value="NZ_BAAABM010000069.1"/>
</dbReference>
<feature type="transmembrane region" description="Helical" evidence="6">
    <location>
        <begin position="55"/>
        <end position="76"/>
    </location>
</feature>
<dbReference type="EMBL" id="BAAABM010000069">
    <property type="protein sequence ID" value="GAA0369813.1"/>
    <property type="molecule type" value="Genomic_DNA"/>
</dbReference>
<evidence type="ECO:0000256" key="3">
    <source>
        <dbReference type="ARBA" id="ARBA00022692"/>
    </source>
</evidence>
<evidence type="ECO:0000256" key="5">
    <source>
        <dbReference type="ARBA" id="ARBA00023136"/>
    </source>
</evidence>
<proteinExistence type="predicted"/>
<evidence type="ECO:0000256" key="2">
    <source>
        <dbReference type="ARBA" id="ARBA00022475"/>
    </source>
</evidence>
<accession>A0ABP3HGY7</accession>
<evidence type="ECO:0000313" key="8">
    <source>
        <dbReference type="Proteomes" id="UP001501822"/>
    </source>
</evidence>
<gene>
    <name evidence="7" type="ORF">GCM10010151_69660</name>
</gene>
<evidence type="ECO:0000313" key="7">
    <source>
        <dbReference type="EMBL" id="GAA0369813.1"/>
    </source>
</evidence>
<protein>
    <submittedName>
        <fullName evidence="7">Uncharacterized protein</fullName>
    </submittedName>
</protein>
<dbReference type="Pfam" id="PF04066">
    <property type="entry name" value="MrpF_PhaF"/>
    <property type="match status" value="1"/>
</dbReference>
<evidence type="ECO:0000256" key="4">
    <source>
        <dbReference type="ARBA" id="ARBA00022989"/>
    </source>
</evidence>
<evidence type="ECO:0000256" key="6">
    <source>
        <dbReference type="SAM" id="Phobius"/>
    </source>
</evidence>